<dbReference type="SUPFAM" id="SSF55874">
    <property type="entry name" value="ATPase domain of HSP90 chaperone/DNA topoisomerase II/histidine kinase"/>
    <property type="match status" value="1"/>
</dbReference>
<keyword evidence="2" id="KW-1185">Reference proteome</keyword>
<dbReference type="RefSeq" id="WP_189066437.1">
    <property type="nucleotide sequence ID" value="NZ_BMQM01000037.1"/>
</dbReference>
<gene>
    <name evidence="1" type="ORF">GCM10008959_36690</name>
</gene>
<reference evidence="2" key="1">
    <citation type="journal article" date="2019" name="Int. J. Syst. Evol. Microbiol.">
        <title>The Global Catalogue of Microorganisms (GCM) 10K type strain sequencing project: providing services to taxonomists for standard genome sequencing and annotation.</title>
        <authorList>
            <consortium name="The Broad Institute Genomics Platform"/>
            <consortium name="The Broad Institute Genome Sequencing Center for Infectious Disease"/>
            <person name="Wu L."/>
            <person name="Ma J."/>
        </authorList>
    </citation>
    <scope>NUCLEOTIDE SEQUENCE [LARGE SCALE GENOMIC DNA]</scope>
    <source>
        <strain evidence="2">JCM 31404</strain>
    </source>
</reference>
<organism evidence="1 2">
    <name type="scientific">Deinococcus seoulensis</name>
    <dbReference type="NCBI Taxonomy" id="1837379"/>
    <lineage>
        <taxon>Bacteria</taxon>
        <taxon>Thermotogati</taxon>
        <taxon>Deinococcota</taxon>
        <taxon>Deinococci</taxon>
        <taxon>Deinococcales</taxon>
        <taxon>Deinococcaceae</taxon>
        <taxon>Deinococcus</taxon>
    </lineage>
</organism>
<evidence type="ECO:0000313" key="2">
    <source>
        <dbReference type="Proteomes" id="UP000634308"/>
    </source>
</evidence>
<evidence type="ECO:0000313" key="1">
    <source>
        <dbReference type="EMBL" id="GGR71703.1"/>
    </source>
</evidence>
<proteinExistence type="predicted"/>
<dbReference type="InterPro" id="IPR036890">
    <property type="entry name" value="HATPase_C_sf"/>
</dbReference>
<dbReference type="Gene3D" id="3.30.565.10">
    <property type="entry name" value="Histidine kinase-like ATPase, C-terminal domain"/>
    <property type="match status" value="1"/>
</dbReference>
<name>A0ABQ2RVH2_9DEIO</name>
<sequence>MPAGQRPLVGRILTDPGAEEAQYQGVEVMLRPDEVDPLRASEYWPSTNVITLTESRQEPDPSIGHGAAVWHRAPASAGNGRLTIQWGVFLPLQNGEVRPLQNVADDFTLTLHGYFFLKSDRKTLYSWERTDVDGLEVRDEETLRRKWNALVASRATLPQVLPGLAGLAAHVGDAELGAVTRALHESELYRSRRPELCSLYQWIRRYSPEGERWTLIPSDLPVLPIPVESALPTVFPALGQIASDQIVTRHGAPSLTHPQREVEHWPPDLLGTLLSSSPAAEVAASPELSRTFQSVWRRIGRQAPVQAMVDFARRAIRDGDLAALRRQPELIRLLVDRLPQDRLLILPENIGVKLERQVIAAETEVLVVPSGLLRRDGTTSVIGTTSLPVQDTLALAACLDGSKGTAELVRLLLEATVDPDRLRRSLDGLPLLSVTALGEGQAKPMTPAQVRSLNADGRAFRHVGEPVLLTSLQKALAGADLYLVRPDVLDALGLSLPVPTGGGIPRTILAAQRLGPLEARRALIEELLRSHHQHLAQPDFVRALRYLLHGRPERREAGETLLVCESREETAEPLWKATLKLAGVLPDGWRVVADPVAFLSPAQKIALNVTALGVGSFQVFVRPHTPQVTGELLGGDLAEQLVMQLDDDDLIRRLPIHRSSAGPWVTVEPNTFLAGKFELDDFIRSRVVLLLQPRDAEFRRRLEQLVPVFEPRHAWDLIQGEDAGQHWETALRALDAWPGNRPERVRTARWVPLKDGRVCAPADLLTWEGWDDQLGRLAQASERPAHCWEDLDPQVAGHDLAEVLRAVTPDAARTVKKVVDLLPHAPTYHIGLPDVDVDVWLGAFATYGLQTFPLAELLQSLPEALATQETKEGLYRAARHRLTAGRVVEALRTVQAAAAGAGNGTENRVRIELYNSYLRDLRESGGRNAHLPGLLLLNRAGRWCRPDELCLDGDDFVPDAVLDPRQRDALYTPAELEDGLYQEEVDTEVPGEPDADRRAAQVLRDYIAAWEPYVPEREYLGGFLALLDGNTLLHDQAQLYLPTSVENVRLKALSGLAPAHVAGRRASTLIELLEDHRIVIDEVLGEVCRVPNLLGGEMEIAFRDDSELDSVLVFTGQRSPMWSSRDHLYRHQVSLKRVDLSRPDLDLPGLLLGSVKTVLRRFNADRLPPSLDQAWQGLASSTQVQIGATQLTVLRRAIGMWGRQLGLEKSSPVRQLLERIGSLEGREDEATVSGIAEQLDDVRETLQQLRYELRMLVEQDVESQDVLLDAVRRKVGEQQYEPPSVLFELFQNADDALSEWRGMGAPVEPGRQTVVVSVEDGVLRFAHWGRPINCYTHGSFNGRDDARQYDQDLVKMLTLLASDKTPEGAVTGHFGLGFKSVFLVSDEPSVTSGRLSFDILGGVYPAVPEQDRVDDLRQALAALGPADVADGTLINLPLREDIGADAVLQRFVTLAPVMLAFAREIRHLRVEVDAETVLDAVWDPVSLGKGVACGRMTIQGETSGVLTLGGSQVQLLLQLDRQGVTSFGPQLPTIWVTVPTKEAAGVGFLVNGMFPLDPGRAQLARNDEIQNGLAEQWAPELAEALEYLHDVSGDWEAFRTALALAPEVTAYGFWKSVWTRLAASLQIGAQASSAPQRLLAALLWRSGRSLRRVYMQRPLLPTDLPGAYAALVEVRQNLRPVDRHLGASAVFGHVAAWPEFQRAFPPGSIVSGEVRAILDRLDFPASGARVTLIDAFRTLLPDGRVTPAVAGRVEAALRGDVISELREADAGREWLASLTFLSADGEYREARALLTHRAEAGSDEALRALIAPHHVLLDDSYDESGVSLFRRLRGQPRQRAEETLNWLLSAPDARQGAALDYLMTLPLRDPVRESLEQQRAGTWLDLPALSQNPLLDALIDQERQYLDAVLGTPPEATVAGGHTIDDLFRDFGGDQGEPVDTAGALERIHAWWSAERGRYVARYDESVYPDGLPFVTEPEFDEDDRDLRRRWTSLLILGSLQTLGRGRAQHATFLAMCERQGWLDVFSNPDAGDDMWMGIVHGFLAGAVDRFRYYHWMRQFVAIRQVSRWLREYALTLLEADKFPQVTYDQLLAPRTNPLLQGTDLDAPPLQEALGIGGVFVVRELLRQRVLTNPALAPLAYVPGQRVRALVEALSGTRLPKGHGDAARSIHEYLVGELGPERATFLGDYDLPLLILAGADETDDREAAALQRELLGGVLRVEQSRIVAEDDESGWVTLADGRRVHLG</sequence>
<dbReference type="EMBL" id="BMQM01000037">
    <property type="protein sequence ID" value="GGR71703.1"/>
    <property type="molecule type" value="Genomic_DNA"/>
</dbReference>
<dbReference type="Proteomes" id="UP000634308">
    <property type="component" value="Unassembled WGS sequence"/>
</dbReference>
<comment type="caution">
    <text evidence="1">The sequence shown here is derived from an EMBL/GenBank/DDBJ whole genome shotgun (WGS) entry which is preliminary data.</text>
</comment>
<accession>A0ABQ2RVH2</accession>
<protein>
    <submittedName>
        <fullName evidence="1">Uncharacterized protein</fullName>
    </submittedName>
</protein>